<feature type="compositionally biased region" description="Polar residues" evidence="1">
    <location>
        <begin position="58"/>
        <end position="67"/>
    </location>
</feature>
<name>A0A848MCG4_9GAMM</name>
<dbReference type="AlphaFoldDB" id="A0A848MCG4"/>
<evidence type="ECO:0000313" key="2">
    <source>
        <dbReference type="EMBL" id="NMP25787.1"/>
    </source>
</evidence>
<feature type="region of interest" description="Disordered" evidence="1">
    <location>
        <begin position="17"/>
        <end position="38"/>
    </location>
</feature>
<sequence>MSIGAIGSNAITAQIQAKTTSAEAAESTKVPDHDGDADDAASAVTALKAASTSAAPSVNANGQSVGNIISVKA</sequence>
<protein>
    <submittedName>
        <fullName evidence="2">Uncharacterized protein</fullName>
    </submittedName>
</protein>
<reference evidence="2 3" key="1">
    <citation type="submission" date="2020-01" db="EMBL/GenBank/DDBJ databases">
        <authorList>
            <person name="Lee S.D."/>
        </authorList>
    </citation>
    <scope>NUCLEOTIDE SEQUENCE [LARGE SCALE GENOMIC DNA]</scope>
    <source>
        <strain evidence="2 3">SAP-1</strain>
    </source>
</reference>
<organism evidence="2 3">
    <name type="scientific">Rouxiella aceris</name>
    <dbReference type="NCBI Taxonomy" id="2703884"/>
    <lineage>
        <taxon>Bacteria</taxon>
        <taxon>Pseudomonadati</taxon>
        <taxon>Pseudomonadota</taxon>
        <taxon>Gammaproteobacteria</taxon>
        <taxon>Enterobacterales</taxon>
        <taxon>Yersiniaceae</taxon>
        <taxon>Rouxiella</taxon>
    </lineage>
</organism>
<proteinExistence type="predicted"/>
<evidence type="ECO:0000313" key="3">
    <source>
        <dbReference type="Proteomes" id="UP000585363"/>
    </source>
</evidence>
<gene>
    <name evidence="2" type="ORF">GW590_02700</name>
</gene>
<dbReference type="EMBL" id="JAADJU010000001">
    <property type="protein sequence ID" value="NMP25787.1"/>
    <property type="molecule type" value="Genomic_DNA"/>
</dbReference>
<keyword evidence="3" id="KW-1185">Reference proteome</keyword>
<reference evidence="2 3" key="2">
    <citation type="submission" date="2020-06" db="EMBL/GenBank/DDBJ databases">
        <title>Polyphasic characterization of a Rahnella strain isolated from tree sap.</title>
        <authorList>
            <person name="Kim I.S."/>
        </authorList>
    </citation>
    <scope>NUCLEOTIDE SEQUENCE [LARGE SCALE GENOMIC DNA]</scope>
    <source>
        <strain evidence="2 3">SAP-1</strain>
    </source>
</reference>
<dbReference type="RefSeq" id="WP_169401464.1">
    <property type="nucleotide sequence ID" value="NZ_JAADJU010000001.1"/>
</dbReference>
<feature type="compositionally biased region" description="Low complexity" evidence="1">
    <location>
        <begin position="17"/>
        <end position="28"/>
    </location>
</feature>
<accession>A0A848MCG4</accession>
<comment type="caution">
    <text evidence="2">The sequence shown here is derived from an EMBL/GenBank/DDBJ whole genome shotgun (WGS) entry which is preliminary data.</text>
</comment>
<feature type="region of interest" description="Disordered" evidence="1">
    <location>
        <begin position="52"/>
        <end position="73"/>
    </location>
</feature>
<dbReference type="Proteomes" id="UP000585363">
    <property type="component" value="Unassembled WGS sequence"/>
</dbReference>
<evidence type="ECO:0000256" key="1">
    <source>
        <dbReference type="SAM" id="MobiDB-lite"/>
    </source>
</evidence>